<dbReference type="EMBL" id="ODYU01002052">
    <property type="protein sequence ID" value="SOQ39087.1"/>
    <property type="molecule type" value="Genomic_DNA"/>
</dbReference>
<sequence length="202" mass="22574">MWFLVSKSLTLPLAAPKERENMIDVGPDVSLCSYCDDNFVGRICEGSDVIVQSSKWSTWRPDIYEICRHFFLHIIVNNPRSISLLHKRYIRLKIRNKQVCVPVPHIYKARADSSSVPPTVPVGPAWGPRPLSIALNYAKQSVGNKQTTTSNISIIYALCPRPTAATHMGVMQIRSSFFDGVNSSIDVSRLGRGEKECQTLAN</sequence>
<dbReference type="AlphaFoldDB" id="A0A2H1VE45"/>
<protein>
    <submittedName>
        <fullName evidence="1">SFRICE_012672</fullName>
    </submittedName>
</protein>
<proteinExistence type="predicted"/>
<name>A0A2H1VE45_SPOFR</name>
<reference evidence="1" key="1">
    <citation type="submission" date="2016-07" db="EMBL/GenBank/DDBJ databases">
        <authorList>
            <person name="Bretaudeau A."/>
        </authorList>
    </citation>
    <scope>NUCLEOTIDE SEQUENCE</scope>
    <source>
        <strain evidence="1">Rice</strain>
        <tissue evidence="1">Whole body</tissue>
    </source>
</reference>
<evidence type="ECO:0000313" key="1">
    <source>
        <dbReference type="EMBL" id="SOQ39087.1"/>
    </source>
</evidence>
<gene>
    <name evidence="1" type="ORF">SFRICE_012672</name>
</gene>
<accession>A0A2H1VE45</accession>
<organism evidence="1">
    <name type="scientific">Spodoptera frugiperda</name>
    <name type="common">Fall armyworm</name>
    <dbReference type="NCBI Taxonomy" id="7108"/>
    <lineage>
        <taxon>Eukaryota</taxon>
        <taxon>Metazoa</taxon>
        <taxon>Ecdysozoa</taxon>
        <taxon>Arthropoda</taxon>
        <taxon>Hexapoda</taxon>
        <taxon>Insecta</taxon>
        <taxon>Pterygota</taxon>
        <taxon>Neoptera</taxon>
        <taxon>Endopterygota</taxon>
        <taxon>Lepidoptera</taxon>
        <taxon>Glossata</taxon>
        <taxon>Ditrysia</taxon>
        <taxon>Noctuoidea</taxon>
        <taxon>Noctuidae</taxon>
        <taxon>Amphipyrinae</taxon>
        <taxon>Spodoptera</taxon>
    </lineage>
</organism>